<evidence type="ECO:0000313" key="3">
    <source>
        <dbReference type="Proteomes" id="UP000011115"/>
    </source>
</evidence>
<accession>M1DEU8</accession>
<dbReference type="EnsemblPlants" id="PGSC0003DMT400087918">
    <property type="protein sequence ID" value="PGSC0003DMT400087918"/>
    <property type="gene ID" value="PGSC0003DMG400037489"/>
</dbReference>
<feature type="compositionally biased region" description="Polar residues" evidence="1">
    <location>
        <begin position="119"/>
        <end position="131"/>
    </location>
</feature>
<dbReference type="InParanoid" id="M1DEU8"/>
<sequence>MPTTLGDDEVVRQKIQWKRVEEACEGRSEVLMASRRLPSETTDVSAESYRYLSPMDMNEERYKIIRRTSKSFGEHDPARRIIHRAYFSTHFLELTIQALKMKSKHADTKFTQDPYFPSFRNTQTSSDPAKF</sequence>
<dbReference type="Gramene" id="PGSC0003DMT400087918">
    <property type="protein sequence ID" value="PGSC0003DMT400087918"/>
    <property type="gene ID" value="PGSC0003DMG400037489"/>
</dbReference>
<proteinExistence type="predicted"/>
<feature type="region of interest" description="Disordered" evidence="1">
    <location>
        <begin position="110"/>
        <end position="131"/>
    </location>
</feature>
<evidence type="ECO:0000313" key="2">
    <source>
        <dbReference type="EnsemblPlants" id="PGSC0003DMT400087918"/>
    </source>
</evidence>
<protein>
    <submittedName>
        <fullName evidence="2">Uncharacterized protein</fullName>
    </submittedName>
</protein>
<dbReference type="PaxDb" id="4113-PGSC0003DMT400087918"/>
<dbReference type="Proteomes" id="UP000011115">
    <property type="component" value="Unassembled WGS sequence"/>
</dbReference>
<evidence type="ECO:0000256" key="1">
    <source>
        <dbReference type="SAM" id="MobiDB-lite"/>
    </source>
</evidence>
<name>M1DEU8_SOLTU</name>
<organism evidence="2 3">
    <name type="scientific">Solanum tuberosum</name>
    <name type="common">Potato</name>
    <dbReference type="NCBI Taxonomy" id="4113"/>
    <lineage>
        <taxon>Eukaryota</taxon>
        <taxon>Viridiplantae</taxon>
        <taxon>Streptophyta</taxon>
        <taxon>Embryophyta</taxon>
        <taxon>Tracheophyta</taxon>
        <taxon>Spermatophyta</taxon>
        <taxon>Magnoliopsida</taxon>
        <taxon>eudicotyledons</taxon>
        <taxon>Gunneridae</taxon>
        <taxon>Pentapetalae</taxon>
        <taxon>asterids</taxon>
        <taxon>lamiids</taxon>
        <taxon>Solanales</taxon>
        <taxon>Solanaceae</taxon>
        <taxon>Solanoideae</taxon>
        <taxon>Solaneae</taxon>
        <taxon>Solanum</taxon>
    </lineage>
</organism>
<reference evidence="3" key="1">
    <citation type="journal article" date="2011" name="Nature">
        <title>Genome sequence and analysis of the tuber crop potato.</title>
        <authorList>
            <consortium name="The Potato Genome Sequencing Consortium"/>
        </authorList>
    </citation>
    <scope>NUCLEOTIDE SEQUENCE [LARGE SCALE GENOMIC DNA]</scope>
    <source>
        <strain evidence="3">cv. DM1-3 516 R44</strain>
    </source>
</reference>
<keyword evidence="3" id="KW-1185">Reference proteome</keyword>
<reference evidence="2" key="2">
    <citation type="submission" date="2015-06" db="UniProtKB">
        <authorList>
            <consortium name="EnsemblPlants"/>
        </authorList>
    </citation>
    <scope>IDENTIFICATION</scope>
    <source>
        <strain evidence="2">DM1-3 516 R44</strain>
    </source>
</reference>
<dbReference type="HOGENOM" id="CLU_1931245_0_0_1"/>
<dbReference type="AlphaFoldDB" id="M1DEU8"/>